<dbReference type="PRINTS" id="PR00385">
    <property type="entry name" value="P450"/>
</dbReference>
<dbReference type="InterPro" id="IPR002397">
    <property type="entry name" value="Cyt_P450_B"/>
</dbReference>
<dbReference type="GO" id="GO:0005506">
    <property type="term" value="F:iron ion binding"/>
    <property type="evidence" value="ECO:0007669"/>
    <property type="project" value="InterPro"/>
</dbReference>
<dbReference type="EMBL" id="CAFBNE010000142">
    <property type="protein sequence ID" value="CAB4967527.1"/>
    <property type="molecule type" value="Genomic_DNA"/>
</dbReference>
<dbReference type="InterPro" id="IPR017972">
    <property type="entry name" value="Cyt_P450_CS"/>
</dbReference>
<dbReference type="AlphaFoldDB" id="A0A6J7LH99"/>
<dbReference type="SUPFAM" id="SSF48264">
    <property type="entry name" value="Cytochrome P450"/>
    <property type="match status" value="1"/>
</dbReference>
<dbReference type="GO" id="GO:0004497">
    <property type="term" value="F:monooxygenase activity"/>
    <property type="evidence" value="ECO:0007669"/>
    <property type="project" value="InterPro"/>
</dbReference>
<sequence>MNSDVLPKLLDPEVELDPYAFYRDLRARSPVHFDESVGAYLITRHSDVSACYRNPAFSTQNYAWQLEPIMGRTMLQLDGREHARVRGLLTPAFRGHGLSNWLGVVESNVTAILDGTVQRTLDFLLARFRPGDEVDIVSAFGRYYPVFVIADMLALPKEDHGRFYGWYCAQTAFVSNLARDPIIDAEGVAATRDLAEYLAPFVRYRRESPGADLISLLATSKIDGRFLEDTEVITHATHLLNAGSETTDRTLANLLTHLLSDRARFEEVREDRTLIAAAISETLRFTPPSQMNGRLTTDALSVAGIDIPPESLVMLVMASANRDERRFIDPETFNMHRTDLDHESAFTGTGEHFAFGYGRHFCLGAQVAQLEIRASLTAFLDRFPEMHLADGYVPRSRGIKMRSPVEVRVVL</sequence>
<dbReference type="PANTHER" id="PTHR46696">
    <property type="entry name" value="P450, PUTATIVE (EUROFUNG)-RELATED"/>
    <property type="match status" value="1"/>
</dbReference>
<dbReference type="Gene3D" id="1.10.630.10">
    <property type="entry name" value="Cytochrome P450"/>
    <property type="match status" value="1"/>
</dbReference>
<protein>
    <submittedName>
        <fullName evidence="2">Unannotated protein</fullName>
    </submittedName>
</protein>
<evidence type="ECO:0000256" key="1">
    <source>
        <dbReference type="ARBA" id="ARBA00010617"/>
    </source>
</evidence>
<dbReference type="PANTHER" id="PTHR46696:SF3">
    <property type="entry name" value="PULCHERRIMINIC ACID SYNTHASE"/>
    <property type="match status" value="1"/>
</dbReference>
<dbReference type="GO" id="GO:0016705">
    <property type="term" value="F:oxidoreductase activity, acting on paired donors, with incorporation or reduction of molecular oxygen"/>
    <property type="evidence" value="ECO:0007669"/>
    <property type="project" value="InterPro"/>
</dbReference>
<organism evidence="2">
    <name type="scientific">freshwater metagenome</name>
    <dbReference type="NCBI Taxonomy" id="449393"/>
    <lineage>
        <taxon>unclassified sequences</taxon>
        <taxon>metagenomes</taxon>
        <taxon>ecological metagenomes</taxon>
    </lineage>
</organism>
<dbReference type="PROSITE" id="PS00086">
    <property type="entry name" value="CYTOCHROME_P450"/>
    <property type="match status" value="1"/>
</dbReference>
<gene>
    <name evidence="2" type="ORF">UFOPK3772_02979</name>
</gene>
<dbReference type="InterPro" id="IPR001128">
    <property type="entry name" value="Cyt_P450"/>
</dbReference>
<dbReference type="InterPro" id="IPR036396">
    <property type="entry name" value="Cyt_P450_sf"/>
</dbReference>
<evidence type="ECO:0000313" key="2">
    <source>
        <dbReference type="EMBL" id="CAB4967527.1"/>
    </source>
</evidence>
<comment type="similarity">
    <text evidence="1">Belongs to the cytochrome P450 family.</text>
</comment>
<accession>A0A6J7LH99</accession>
<dbReference type="PRINTS" id="PR00359">
    <property type="entry name" value="BP450"/>
</dbReference>
<reference evidence="2" key="1">
    <citation type="submission" date="2020-05" db="EMBL/GenBank/DDBJ databases">
        <authorList>
            <person name="Chiriac C."/>
            <person name="Salcher M."/>
            <person name="Ghai R."/>
            <person name="Kavagutti S V."/>
        </authorList>
    </citation>
    <scope>NUCLEOTIDE SEQUENCE</scope>
</reference>
<dbReference type="Pfam" id="PF00067">
    <property type="entry name" value="p450"/>
    <property type="match status" value="1"/>
</dbReference>
<proteinExistence type="inferred from homology"/>
<dbReference type="GO" id="GO:0020037">
    <property type="term" value="F:heme binding"/>
    <property type="evidence" value="ECO:0007669"/>
    <property type="project" value="InterPro"/>
</dbReference>
<name>A0A6J7LH99_9ZZZZ</name>